<dbReference type="PANTHER" id="PTHR13136:SF11">
    <property type="entry name" value="TESTIS-EXPRESSED PROTEIN 30"/>
    <property type="match status" value="1"/>
</dbReference>
<dbReference type="Gene3D" id="3.40.50.1820">
    <property type="entry name" value="alpha/beta hydrolase"/>
    <property type="match status" value="1"/>
</dbReference>
<dbReference type="AlphaFoldDB" id="A0A1Q8CWW7"/>
<name>A0A1Q8CWW7_9PSEU</name>
<dbReference type="Pfam" id="PF20408">
    <property type="entry name" value="Abhydrolase_11"/>
    <property type="match status" value="1"/>
</dbReference>
<feature type="domain" description="KANL3/Tex30 alpha/beta hydrolase-like" evidence="1">
    <location>
        <begin position="24"/>
        <end position="162"/>
    </location>
</feature>
<comment type="caution">
    <text evidence="2">The sequence shown here is derived from an EMBL/GenBank/DDBJ whole genome shotgun (WGS) entry which is preliminary data.</text>
</comment>
<dbReference type="Proteomes" id="UP000185596">
    <property type="component" value="Unassembled WGS sequence"/>
</dbReference>
<dbReference type="EMBL" id="MSIE01000004">
    <property type="protein sequence ID" value="OLF18863.1"/>
    <property type="molecule type" value="Genomic_DNA"/>
</dbReference>
<proteinExistence type="predicted"/>
<dbReference type="SUPFAM" id="SSF53474">
    <property type="entry name" value="alpha/beta-Hydrolases"/>
    <property type="match status" value="1"/>
</dbReference>
<dbReference type="GO" id="GO:0016787">
    <property type="term" value="F:hydrolase activity"/>
    <property type="evidence" value="ECO:0007669"/>
    <property type="project" value="UniProtKB-KW"/>
</dbReference>
<keyword evidence="2" id="KW-0378">Hydrolase</keyword>
<reference evidence="2 3" key="1">
    <citation type="submission" date="2016-12" db="EMBL/GenBank/DDBJ databases">
        <title>The draft genome sequence of Actinophytocola sp. 11-183.</title>
        <authorList>
            <person name="Wang W."/>
            <person name="Yuan L."/>
        </authorList>
    </citation>
    <scope>NUCLEOTIDE SEQUENCE [LARGE SCALE GENOMIC DNA]</scope>
    <source>
        <strain evidence="2 3">11-183</strain>
    </source>
</reference>
<dbReference type="InterPro" id="IPR029058">
    <property type="entry name" value="AB_hydrolase_fold"/>
</dbReference>
<keyword evidence="3" id="KW-1185">Reference proteome</keyword>
<dbReference type="PANTHER" id="PTHR13136">
    <property type="entry name" value="TESTIS DEVELOPMENT PROTEIN PRTD"/>
    <property type="match status" value="1"/>
</dbReference>
<gene>
    <name evidence="2" type="ORF">BU204_03090</name>
</gene>
<dbReference type="OrthoDB" id="652634at2"/>
<dbReference type="InterPro" id="IPR026555">
    <property type="entry name" value="NSL3/Tex30"/>
</dbReference>
<organism evidence="2 3">
    <name type="scientific">Actinophytocola xanthii</name>
    <dbReference type="NCBI Taxonomy" id="1912961"/>
    <lineage>
        <taxon>Bacteria</taxon>
        <taxon>Bacillati</taxon>
        <taxon>Actinomycetota</taxon>
        <taxon>Actinomycetes</taxon>
        <taxon>Pseudonocardiales</taxon>
        <taxon>Pseudonocardiaceae</taxon>
    </lineage>
</organism>
<evidence type="ECO:0000259" key="1">
    <source>
        <dbReference type="Pfam" id="PF20408"/>
    </source>
</evidence>
<dbReference type="STRING" id="1912961.BU204_03090"/>
<protein>
    <submittedName>
        <fullName evidence="2">Alpha/beta hydrolase</fullName>
    </submittedName>
</protein>
<accession>A0A1Q8CWW7</accession>
<evidence type="ECO:0000313" key="2">
    <source>
        <dbReference type="EMBL" id="OLF18863.1"/>
    </source>
</evidence>
<sequence>MTTKSIDTPHGPARAELHCAEEGRAALLLGHGAGGGVGAPDLVAATRGAQAAGVHVALVEQPYRVAGRRAPAPAAQLDTAWLAVADVLSKEWFHDLPLVFGGRSSGARVACRTAAEGQAVAILCLAFPVHPPGKPDRSRMPELDAVTVPTLVVQGESDPFGMPGPGPHREIVVVPGDHSLRRDAAGLARTVQEWLDRILRPLG</sequence>
<evidence type="ECO:0000313" key="3">
    <source>
        <dbReference type="Proteomes" id="UP000185596"/>
    </source>
</evidence>
<dbReference type="RefSeq" id="WP_075123988.1">
    <property type="nucleotide sequence ID" value="NZ_MSIE01000004.1"/>
</dbReference>
<dbReference type="InterPro" id="IPR046879">
    <property type="entry name" value="KANL3/Tex30_Abhydrolase"/>
</dbReference>